<proteinExistence type="predicted"/>
<dbReference type="Pfam" id="PF13946">
    <property type="entry name" value="DUF4214"/>
    <property type="match status" value="2"/>
</dbReference>
<evidence type="ECO:0000313" key="3">
    <source>
        <dbReference type="Proteomes" id="UP001589619"/>
    </source>
</evidence>
<protein>
    <submittedName>
        <fullName evidence="2">DUF4214 domain-containing protein</fullName>
    </submittedName>
</protein>
<gene>
    <name evidence="2" type="ORF">ACFFNY_07410</name>
</gene>
<evidence type="ECO:0000313" key="2">
    <source>
        <dbReference type="EMBL" id="MFB9751391.1"/>
    </source>
</evidence>
<feature type="domain" description="DUF4214" evidence="1">
    <location>
        <begin position="89"/>
        <end position="140"/>
    </location>
</feature>
<accession>A0ABV5VSZ9</accession>
<dbReference type="RefSeq" id="WP_344911831.1">
    <property type="nucleotide sequence ID" value="NZ_BAAAYO010000010.1"/>
</dbReference>
<dbReference type="EMBL" id="JBHMAG010000007">
    <property type="protein sequence ID" value="MFB9751391.1"/>
    <property type="molecule type" value="Genomic_DNA"/>
</dbReference>
<feature type="domain" description="DUF4214" evidence="1">
    <location>
        <begin position="13"/>
        <end position="65"/>
    </location>
</feature>
<dbReference type="Proteomes" id="UP001589619">
    <property type="component" value="Unassembled WGS sequence"/>
</dbReference>
<comment type="caution">
    <text evidence="2">The sequence shown here is derived from an EMBL/GenBank/DDBJ whole genome shotgun (WGS) entry which is preliminary data.</text>
</comment>
<name>A0ABV5VSZ9_9BACL</name>
<organism evidence="2 3">
    <name type="scientific">Paenibacillus hodogayensis</name>
    <dbReference type="NCBI Taxonomy" id="279208"/>
    <lineage>
        <taxon>Bacteria</taxon>
        <taxon>Bacillati</taxon>
        <taxon>Bacillota</taxon>
        <taxon>Bacilli</taxon>
        <taxon>Bacillales</taxon>
        <taxon>Paenibacillaceae</taxon>
        <taxon>Paenibacillus</taxon>
    </lineage>
</organism>
<keyword evidence="3" id="KW-1185">Reference proteome</keyword>
<sequence>MNIAHKLHRLLQLNNEAFIGELYRSLLDREPDPGGAAGHAHQLRTGTSKYRIMTGFLLSDEALALYSRRQPVSGGEHVCGDLQRLFAKKDDSFVGDLFRYILLRAPDTASYGNYIGMLRSGQSRASLFAGFVLSDEFQQLITLDKYAFARRSLDQLILSFYN</sequence>
<evidence type="ECO:0000259" key="1">
    <source>
        <dbReference type="Pfam" id="PF13946"/>
    </source>
</evidence>
<reference evidence="2 3" key="1">
    <citation type="submission" date="2024-09" db="EMBL/GenBank/DDBJ databases">
        <authorList>
            <person name="Sun Q."/>
            <person name="Mori K."/>
        </authorList>
    </citation>
    <scope>NUCLEOTIDE SEQUENCE [LARGE SCALE GENOMIC DNA]</scope>
    <source>
        <strain evidence="2 3">JCM 12520</strain>
    </source>
</reference>
<dbReference type="InterPro" id="IPR025282">
    <property type="entry name" value="DUF4214"/>
</dbReference>